<dbReference type="SUPFAM" id="SSF88659">
    <property type="entry name" value="Sigma3 and sigma4 domains of RNA polymerase sigma factors"/>
    <property type="match status" value="1"/>
</dbReference>
<dbReference type="GO" id="GO:0016987">
    <property type="term" value="F:sigma factor activity"/>
    <property type="evidence" value="ECO:0007669"/>
    <property type="project" value="UniProtKB-KW"/>
</dbReference>
<evidence type="ECO:0000259" key="5">
    <source>
        <dbReference type="Pfam" id="PF04542"/>
    </source>
</evidence>
<dbReference type="InterPro" id="IPR036388">
    <property type="entry name" value="WH-like_DNA-bd_sf"/>
</dbReference>
<dbReference type="PANTHER" id="PTHR43133:SF46">
    <property type="entry name" value="RNA POLYMERASE SIGMA-70 FACTOR ECF SUBFAMILY"/>
    <property type="match status" value="1"/>
</dbReference>
<dbReference type="SUPFAM" id="SSF88946">
    <property type="entry name" value="Sigma2 domain of RNA polymerase sigma factors"/>
    <property type="match status" value="1"/>
</dbReference>
<dbReference type="EMBL" id="FOJG01000002">
    <property type="protein sequence ID" value="SEW53453.1"/>
    <property type="molecule type" value="Genomic_DNA"/>
</dbReference>
<comment type="similarity">
    <text evidence="1">Belongs to the sigma-70 factor family. ECF subfamily.</text>
</comment>
<dbReference type="Gene3D" id="1.10.10.10">
    <property type="entry name" value="Winged helix-like DNA-binding domain superfamily/Winged helix DNA-binding domain"/>
    <property type="match status" value="1"/>
</dbReference>
<dbReference type="STRING" id="29529.SAMN04488122_5470"/>
<accession>A0A1I0SAK1</accession>
<dbReference type="Gene3D" id="1.10.1740.10">
    <property type="match status" value="1"/>
</dbReference>
<evidence type="ECO:0000256" key="2">
    <source>
        <dbReference type="ARBA" id="ARBA00023015"/>
    </source>
</evidence>
<dbReference type="OrthoDB" id="799938at2"/>
<dbReference type="NCBIfam" id="TIGR02937">
    <property type="entry name" value="sigma70-ECF"/>
    <property type="match status" value="1"/>
</dbReference>
<dbReference type="InterPro" id="IPR007627">
    <property type="entry name" value="RNA_pol_sigma70_r2"/>
</dbReference>
<dbReference type="CDD" id="cd06171">
    <property type="entry name" value="Sigma70_r4"/>
    <property type="match status" value="1"/>
</dbReference>
<reference evidence="8" key="1">
    <citation type="submission" date="2016-10" db="EMBL/GenBank/DDBJ databases">
        <authorList>
            <person name="Varghese N."/>
            <person name="Submissions S."/>
        </authorList>
    </citation>
    <scope>NUCLEOTIDE SEQUENCE [LARGE SCALE GENOMIC DNA]</scope>
    <source>
        <strain evidence="8">DSM 3695</strain>
    </source>
</reference>
<keyword evidence="2" id="KW-0805">Transcription regulation</keyword>
<evidence type="ECO:0000313" key="7">
    <source>
        <dbReference type="EMBL" id="SEW53453.1"/>
    </source>
</evidence>
<keyword evidence="8" id="KW-1185">Reference proteome</keyword>
<dbReference type="NCBIfam" id="TIGR02985">
    <property type="entry name" value="Sig70_bacteroi1"/>
    <property type="match status" value="1"/>
</dbReference>
<evidence type="ECO:0000256" key="3">
    <source>
        <dbReference type="ARBA" id="ARBA00023082"/>
    </source>
</evidence>
<evidence type="ECO:0000259" key="6">
    <source>
        <dbReference type="Pfam" id="PF08281"/>
    </source>
</evidence>
<dbReference type="InterPro" id="IPR014284">
    <property type="entry name" value="RNA_pol_sigma-70_dom"/>
</dbReference>
<dbReference type="Proteomes" id="UP000199310">
    <property type="component" value="Unassembled WGS sequence"/>
</dbReference>
<dbReference type="GO" id="GO:0003677">
    <property type="term" value="F:DNA binding"/>
    <property type="evidence" value="ECO:0007669"/>
    <property type="project" value="InterPro"/>
</dbReference>
<dbReference type="RefSeq" id="WP_089900566.1">
    <property type="nucleotide sequence ID" value="NZ_FOJG01000002.1"/>
</dbReference>
<sequence length="198" mass="23047">MECYLNSSDRDLLNGISAGDPEAYRCLFDRYWERIYSAALALSKSPEISEDITQDVFTMIWEKRTTLSTVANLEGFLFISARNLIYSRLRKINAQDNYLKYLRNYFLESHREEEAHIYSRDILQQVQKAMSQLSPQQQRAFRLSRLEGLSHEEIAIEMGISKVTVKSYIVQALAALRKWLPAHIFNFLLPLLLAFPLC</sequence>
<dbReference type="Pfam" id="PF08281">
    <property type="entry name" value="Sigma70_r4_2"/>
    <property type="match status" value="1"/>
</dbReference>
<evidence type="ECO:0000256" key="1">
    <source>
        <dbReference type="ARBA" id="ARBA00010641"/>
    </source>
</evidence>
<organism evidence="7 8">
    <name type="scientific">Chitinophaga arvensicola</name>
    <dbReference type="NCBI Taxonomy" id="29529"/>
    <lineage>
        <taxon>Bacteria</taxon>
        <taxon>Pseudomonadati</taxon>
        <taxon>Bacteroidota</taxon>
        <taxon>Chitinophagia</taxon>
        <taxon>Chitinophagales</taxon>
        <taxon>Chitinophagaceae</taxon>
        <taxon>Chitinophaga</taxon>
    </lineage>
</organism>
<dbReference type="GO" id="GO:0006352">
    <property type="term" value="P:DNA-templated transcription initiation"/>
    <property type="evidence" value="ECO:0007669"/>
    <property type="project" value="InterPro"/>
</dbReference>
<evidence type="ECO:0000256" key="4">
    <source>
        <dbReference type="ARBA" id="ARBA00023163"/>
    </source>
</evidence>
<dbReference type="InterPro" id="IPR013249">
    <property type="entry name" value="RNA_pol_sigma70_r4_t2"/>
</dbReference>
<gene>
    <name evidence="7" type="ORF">SAMN04488122_5470</name>
</gene>
<keyword evidence="4" id="KW-0804">Transcription</keyword>
<evidence type="ECO:0000313" key="8">
    <source>
        <dbReference type="Proteomes" id="UP000199310"/>
    </source>
</evidence>
<dbReference type="InterPro" id="IPR014327">
    <property type="entry name" value="RNA_pol_sigma70_bacteroid"/>
</dbReference>
<feature type="domain" description="RNA polymerase sigma-70 region 2" evidence="5">
    <location>
        <begin position="27"/>
        <end position="91"/>
    </location>
</feature>
<protein>
    <submittedName>
        <fullName evidence="7">RNA polymerase sigma-70 factor, ECF subfamily</fullName>
    </submittedName>
</protein>
<dbReference type="Pfam" id="PF04542">
    <property type="entry name" value="Sigma70_r2"/>
    <property type="match status" value="1"/>
</dbReference>
<dbReference type="InterPro" id="IPR039425">
    <property type="entry name" value="RNA_pol_sigma-70-like"/>
</dbReference>
<proteinExistence type="inferred from homology"/>
<dbReference type="InterPro" id="IPR013325">
    <property type="entry name" value="RNA_pol_sigma_r2"/>
</dbReference>
<dbReference type="AlphaFoldDB" id="A0A1I0SAK1"/>
<dbReference type="PANTHER" id="PTHR43133">
    <property type="entry name" value="RNA POLYMERASE ECF-TYPE SIGMA FACTO"/>
    <property type="match status" value="1"/>
</dbReference>
<name>A0A1I0SAK1_9BACT</name>
<dbReference type="InterPro" id="IPR013324">
    <property type="entry name" value="RNA_pol_sigma_r3/r4-like"/>
</dbReference>
<feature type="domain" description="RNA polymerase sigma factor 70 region 4 type 2" evidence="6">
    <location>
        <begin position="124"/>
        <end position="176"/>
    </location>
</feature>
<keyword evidence="3" id="KW-0731">Sigma factor</keyword>